<dbReference type="RefSeq" id="WP_208339364.1">
    <property type="nucleotide sequence ID" value="NZ_CAWQFN010000520.1"/>
</dbReference>
<evidence type="ECO:0000313" key="3">
    <source>
        <dbReference type="Proteomes" id="UP000667802"/>
    </source>
</evidence>
<gene>
    <name evidence="2" type="ORF">G7B40_034555</name>
</gene>
<accession>A0AAP5MDI5</accession>
<dbReference type="PANTHER" id="PTHR43245:SF13">
    <property type="entry name" value="UDP-D-APIOSE_UDP-D-XYLOSE SYNTHASE 2"/>
    <property type="match status" value="1"/>
</dbReference>
<name>A0AAP5MDI5_9CYAN</name>
<dbReference type="EMBL" id="JAALHA020000026">
    <property type="protein sequence ID" value="MDR9899643.1"/>
    <property type="molecule type" value="Genomic_DNA"/>
</dbReference>
<dbReference type="InterPro" id="IPR001509">
    <property type="entry name" value="Epimerase_deHydtase"/>
</dbReference>
<sequence length="331" mass="37167">MNQKRILVTGASGCIGHYLAEALIQETNHDLYLLVRNPSKLQIDTQVRSGVTVLQGDMQEISRFSDLLKTVDIAVLTATAWGGTQTFDINVGKTLELLELLHPNRCEQVIYFSTASVLGNNNQPLKEAGEIGHDYVRSKYDCLHRMSKLAIAPKITTVFPTIVLGGDRNKPYSAVTSGIPDVTKYIDLIRFFKADGSFHFIHARDIATVVRHLIEHPPQSDEPHHLVLGQAQVTANQVIEEICAYLGKKIYFRIPLSLSIANLIIFLFRIQMAEWDRFCMNYRHFTYQNVVNPASFGLLNYCVTITDVLKICGVKGNSKIKINHFPSKPTP</sequence>
<dbReference type="Proteomes" id="UP000667802">
    <property type="component" value="Unassembled WGS sequence"/>
</dbReference>
<organism evidence="2 3">
    <name type="scientific">Aetokthonos hydrillicola Thurmond2011</name>
    <dbReference type="NCBI Taxonomy" id="2712845"/>
    <lineage>
        <taxon>Bacteria</taxon>
        <taxon>Bacillati</taxon>
        <taxon>Cyanobacteriota</taxon>
        <taxon>Cyanophyceae</taxon>
        <taxon>Nostocales</taxon>
        <taxon>Hapalosiphonaceae</taxon>
        <taxon>Aetokthonos</taxon>
    </lineage>
</organism>
<protein>
    <submittedName>
        <fullName evidence="2">NAD(P)-dependent oxidoreductase</fullName>
    </submittedName>
</protein>
<evidence type="ECO:0000313" key="2">
    <source>
        <dbReference type="EMBL" id="MDR9899643.1"/>
    </source>
</evidence>
<proteinExistence type="predicted"/>
<dbReference type="SUPFAM" id="SSF51735">
    <property type="entry name" value="NAD(P)-binding Rossmann-fold domains"/>
    <property type="match status" value="1"/>
</dbReference>
<evidence type="ECO:0000259" key="1">
    <source>
        <dbReference type="Pfam" id="PF01370"/>
    </source>
</evidence>
<dbReference type="PANTHER" id="PTHR43245">
    <property type="entry name" value="BIFUNCTIONAL POLYMYXIN RESISTANCE PROTEIN ARNA"/>
    <property type="match status" value="1"/>
</dbReference>
<dbReference type="InterPro" id="IPR036291">
    <property type="entry name" value="NAD(P)-bd_dom_sf"/>
</dbReference>
<dbReference type="AlphaFoldDB" id="A0AAP5MDI5"/>
<reference evidence="3" key="1">
    <citation type="journal article" date="2021" name="Science">
        <title>Hunting the eagle killer: A cyanobacterial neurotoxin causes vacuolar myelinopathy.</title>
        <authorList>
            <person name="Breinlinger S."/>
            <person name="Phillips T.J."/>
            <person name="Haram B.N."/>
            <person name="Mares J."/>
            <person name="Martinez Yerena J.A."/>
            <person name="Hrouzek P."/>
            <person name="Sobotka R."/>
            <person name="Henderson W.M."/>
            <person name="Schmieder P."/>
            <person name="Williams S.M."/>
            <person name="Lauderdale J.D."/>
            <person name="Wilde H.D."/>
            <person name="Gerrin W."/>
            <person name="Kust A."/>
            <person name="Washington J.W."/>
            <person name="Wagner C."/>
            <person name="Geier B."/>
            <person name="Liebeke M."/>
            <person name="Enke H."/>
            <person name="Niedermeyer T.H.J."/>
            <person name="Wilde S.B."/>
        </authorList>
    </citation>
    <scope>NUCLEOTIDE SEQUENCE [LARGE SCALE GENOMIC DNA]</scope>
    <source>
        <strain evidence="3">Thurmond2011</strain>
    </source>
</reference>
<keyword evidence="3" id="KW-1185">Reference proteome</keyword>
<dbReference type="Pfam" id="PF01370">
    <property type="entry name" value="Epimerase"/>
    <property type="match status" value="1"/>
</dbReference>
<comment type="caution">
    <text evidence="2">The sequence shown here is derived from an EMBL/GenBank/DDBJ whole genome shotgun (WGS) entry which is preliminary data.</text>
</comment>
<dbReference type="Gene3D" id="3.40.50.720">
    <property type="entry name" value="NAD(P)-binding Rossmann-like Domain"/>
    <property type="match status" value="1"/>
</dbReference>
<dbReference type="InterPro" id="IPR050177">
    <property type="entry name" value="Lipid_A_modif_metabolic_enz"/>
</dbReference>
<feature type="domain" description="NAD-dependent epimerase/dehydratase" evidence="1">
    <location>
        <begin position="6"/>
        <end position="229"/>
    </location>
</feature>